<feature type="chain" id="PRO_5030721900" description="Secreted protein" evidence="1">
    <location>
        <begin position="20"/>
        <end position="78"/>
    </location>
</feature>
<keyword evidence="1" id="KW-0732">Signal</keyword>
<reference evidence="2" key="2">
    <citation type="submission" date="2021-03" db="UniProtKB">
        <authorList>
            <consortium name="Ensembl"/>
        </authorList>
    </citation>
    <scope>IDENTIFICATION</scope>
</reference>
<evidence type="ECO:0008006" key="3">
    <source>
        <dbReference type="Google" id="ProtNLM"/>
    </source>
</evidence>
<dbReference type="Ensembl" id="ENSXETT00000111832">
    <property type="protein sequence ID" value="ENSXETP00000110653"/>
    <property type="gene ID" value="ENSXETG00000041435"/>
</dbReference>
<name>A0A803JRL4_XENTR</name>
<proteinExistence type="predicted"/>
<reference evidence="2" key="1">
    <citation type="journal article" date="2010" name="Science">
        <title>The genome of the Western clawed frog Xenopus tropicalis.</title>
        <authorList>
            <person name="Hellsten U."/>
            <person name="Harland R.M."/>
            <person name="Gilchrist M.J."/>
            <person name="Hendrix D."/>
            <person name="Jurka J."/>
            <person name="Kapitonov V."/>
            <person name="Ovcharenko I."/>
            <person name="Putnam N.H."/>
            <person name="Shu S."/>
            <person name="Taher L."/>
            <person name="Blitz I.L."/>
            <person name="Blumberg B."/>
            <person name="Dichmann D.S."/>
            <person name="Dubchak I."/>
            <person name="Amaya E."/>
            <person name="Detter J.C."/>
            <person name="Fletcher R."/>
            <person name="Gerhard D.S."/>
            <person name="Goodstein D."/>
            <person name="Graves T."/>
            <person name="Grigoriev I.V."/>
            <person name="Grimwood J."/>
            <person name="Kawashima T."/>
            <person name="Lindquist E."/>
            <person name="Lucas S.M."/>
            <person name="Mead P.E."/>
            <person name="Mitros T."/>
            <person name="Ogino H."/>
            <person name="Ohta Y."/>
            <person name="Poliakov A.V."/>
            <person name="Pollet N."/>
            <person name="Robert J."/>
            <person name="Salamov A."/>
            <person name="Sater A.K."/>
            <person name="Schmutz J."/>
            <person name="Terry A."/>
            <person name="Vize P.D."/>
            <person name="Warren W.C."/>
            <person name="Wells D."/>
            <person name="Wills A."/>
            <person name="Wilson R.K."/>
            <person name="Zimmerman L.B."/>
            <person name="Zorn A.M."/>
            <person name="Grainger R."/>
            <person name="Grammer T."/>
            <person name="Khokha M.K."/>
            <person name="Richardson P.M."/>
            <person name="Rokhsar D.S."/>
        </authorList>
    </citation>
    <scope>NUCLEOTIDE SEQUENCE [LARGE SCALE GENOMIC DNA]</scope>
    <source>
        <strain evidence="2">Nigerian</strain>
    </source>
</reference>
<feature type="signal peptide" evidence="1">
    <location>
        <begin position="1"/>
        <end position="19"/>
    </location>
</feature>
<organism evidence="2">
    <name type="scientific">Xenopus tropicalis</name>
    <name type="common">Western clawed frog</name>
    <name type="synonym">Silurana tropicalis</name>
    <dbReference type="NCBI Taxonomy" id="8364"/>
    <lineage>
        <taxon>Eukaryota</taxon>
        <taxon>Metazoa</taxon>
        <taxon>Chordata</taxon>
        <taxon>Craniata</taxon>
        <taxon>Vertebrata</taxon>
        <taxon>Euteleostomi</taxon>
        <taxon>Amphibia</taxon>
        <taxon>Batrachia</taxon>
        <taxon>Anura</taxon>
        <taxon>Pipoidea</taxon>
        <taxon>Pipidae</taxon>
        <taxon>Xenopodinae</taxon>
        <taxon>Xenopus</taxon>
        <taxon>Silurana</taxon>
    </lineage>
</organism>
<sequence>MIVFKNSWLLIGFYPTVQCSECCPAQHTRRQQEVAQMGRTDRGFSETETIGNNANVKHIVQRFSTTVLVCREMLPGVP</sequence>
<dbReference type="InParanoid" id="A0A803JRL4"/>
<evidence type="ECO:0000313" key="2">
    <source>
        <dbReference type="Ensembl" id="ENSXETP00000110653"/>
    </source>
</evidence>
<accession>A0A803JRL4</accession>
<dbReference type="AlphaFoldDB" id="A0A803JRL4"/>
<protein>
    <recommendedName>
        <fullName evidence="3">Secreted protein</fullName>
    </recommendedName>
</protein>
<evidence type="ECO:0000256" key="1">
    <source>
        <dbReference type="SAM" id="SignalP"/>
    </source>
</evidence>